<accession>A0A420FB06</accession>
<organism evidence="1 2">
    <name type="scientific">Sphingobacterium siyangense</name>
    <dbReference type="NCBI Taxonomy" id="459529"/>
    <lineage>
        <taxon>Bacteria</taxon>
        <taxon>Pseudomonadati</taxon>
        <taxon>Bacteroidota</taxon>
        <taxon>Sphingobacteriia</taxon>
        <taxon>Sphingobacteriales</taxon>
        <taxon>Sphingobacteriaceae</taxon>
        <taxon>Sphingobacterium</taxon>
    </lineage>
</organism>
<dbReference type="PANTHER" id="PTHR32305">
    <property type="match status" value="1"/>
</dbReference>
<dbReference type="Gene3D" id="2.180.10.10">
    <property type="entry name" value="RHS repeat-associated core"/>
    <property type="match status" value="1"/>
</dbReference>
<gene>
    <name evidence="1" type="ORF">BCY89_20285</name>
</gene>
<evidence type="ECO:0000313" key="1">
    <source>
        <dbReference type="EMBL" id="RKF30140.1"/>
    </source>
</evidence>
<dbReference type="Proteomes" id="UP000286402">
    <property type="component" value="Unassembled WGS sequence"/>
</dbReference>
<evidence type="ECO:0008006" key="3">
    <source>
        <dbReference type="Google" id="ProtNLM"/>
    </source>
</evidence>
<evidence type="ECO:0000313" key="2">
    <source>
        <dbReference type="Proteomes" id="UP000286402"/>
    </source>
</evidence>
<comment type="caution">
    <text evidence="1">The sequence shown here is derived from an EMBL/GenBank/DDBJ whole genome shotgun (WGS) entry which is preliminary data.</text>
</comment>
<dbReference type="NCBIfam" id="TIGR03696">
    <property type="entry name" value="Rhs_assc_core"/>
    <property type="match status" value="1"/>
</dbReference>
<protein>
    <recommendedName>
        <fullName evidence="3">RHS repeat-associated protein</fullName>
    </recommendedName>
</protein>
<dbReference type="EMBL" id="MCAQ01000030">
    <property type="protein sequence ID" value="RKF30140.1"/>
    <property type="molecule type" value="Genomic_DNA"/>
</dbReference>
<sequence length="1334" mass="145365">MIYKSGNNIMYIKAQKLNILFTILIWGAIWITSFNVAHSQTTDQNAIVLPSGGTTSFVVESGQSYSAISAVGITLRPGVHFKSGSNVVLRIDNNMTGPAAPNNPNDNLELNWTLARSFDASGAVIGETKTFFDKMGKQLQTQTRNIEAGHVLAVQPLYDVGGKQIGSTMSAPINNAAFSYKADFTTLNYRNYGRFTSTSGLPDKSFAPDPVDTAGSTIGSLAYYYSSRNAWERLQDHTNMPYSTTAGAKNGTNIYTVSGGVGQVMKLGGGHEVRQFNVPVNKELDFYNLVRHTYFSVSDIGDTVLVSNGQKMMSVSFDADSRASVNISIDGRTVMTGRGGNELMLKGTLLIDSTQTGYFGIVTPQSVSFTSGMLKDYFRSESETGVSGTKALQPGLYQYTNNAGNSVNYQIGLSDVSFTFYDQLGRVRATIPPEGVKKLWASGVSSYATLASIPFVKTFKYDGKGNLIESTDPDAGKAEMKYSSDGKLRFSQNALQKLTNKFSYTNYDSYGRNIESGEITPSGALSFGTVSTAGLDAVGAEASSYLTGIRTDVTVIKYDNPESIPSPAGYVQDSYFLSGSAVSSKAKYSGDPATASNLVSKTWYNYDGDGNVLWTVKYVAGLGYKTMDYTYDDMGNVTKSIYQKGTAGETMVHYFEYDKNKRLVAAYTNTTDNESTKVLHAKYSYYLHGDLKRVELGDKLQGIDYVYGIDGKLKSINNANSAKDPGGDGGNGFAADVFGMNMEYYTGDYSNRQAGISTIQNGVGTANYSGLINGISWFSKKPNSADVAPVMNSYSYDAIGQLTESRWGAPNFTGSSFVSGGEINRERGLSYDGHGNIKTLIRTNGAGGELGNYTYNYQANSNKLTSVTGYATYTYDAIGQLTSQIKGSAGMYLDYDVSGKVTKIYSDAVTQTIILSFVYDDDGNRVMKKDHRTGAVTWYSYDGSGTLTAVFEQQGTGAVQLKEQPVYGSDRLGTFYRLGNNYQYTMSDHVGNTRVVINRNKTASGTADIVYYADYYPFGMEVRSGGVENRYGYQGLYAEKDKETGWNNFELRNYDAAIGRWLTTDPYGQYHSPYVGMGNNPVSGFDVDGGWSGGPKPGGPIAYFVKLNEVVVNGIRSTKNYFNNLTWSQAWDDFQSGTPGHQYSRYVIADIQRGNYVGAAAGMANATADIFTLGIGFTTKPAQLIVTESLVSTKQIASKEVQEVAKEMRITSGRELSKIGNQAAKKVSAWDASAAEDLMSRSTAIESELDCSDIASRMNTAHSGGYILELTPKVGKWMKGVEYGEKNVDFMYHQVFVKGQYVFDPMFGKKPILTSDFIKAYQSMNPKGIKLKRL</sequence>
<keyword evidence="2" id="KW-1185">Reference proteome</keyword>
<dbReference type="InterPro" id="IPR050708">
    <property type="entry name" value="T6SS_VgrG/RHS"/>
</dbReference>
<dbReference type="InterPro" id="IPR022385">
    <property type="entry name" value="Rhs_assc_core"/>
</dbReference>
<proteinExistence type="predicted"/>
<reference evidence="1 2" key="1">
    <citation type="submission" date="2016-07" db="EMBL/GenBank/DDBJ databases">
        <title>Genome analysis of Sphingobacterium siyangense T12B17.</title>
        <authorList>
            <person name="Xu D."/>
            <person name="Su Y."/>
            <person name="Zheng S."/>
        </authorList>
    </citation>
    <scope>NUCLEOTIDE SEQUENCE [LARGE SCALE GENOMIC DNA]</scope>
    <source>
        <strain evidence="1 2">T12B17</strain>
    </source>
</reference>
<dbReference type="PANTHER" id="PTHR32305:SF15">
    <property type="entry name" value="PROTEIN RHSA-RELATED"/>
    <property type="match status" value="1"/>
</dbReference>
<name>A0A420FB06_9SPHI</name>